<dbReference type="Pfam" id="PF07690">
    <property type="entry name" value="MFS_1"/>
    <property type="match status" value="1"/>
</dbReference>
<sequence>MMSGAGGMPPAPRAVEMRAGGPAFTVFLGALTALPPLAIDMGLPGIPAIEADLAGAAGRGALTLSLFLAGFAVAPLVCGPLADRFGRRLTIMAGLFVLSLAAGACTIAQSFTLLLACRLLQGVAAGACVILPLAIVRDLFDGSEARQHLSRISAVMGLAPMFAPVLGGWVMLMGGWRAIYGAQALCGALLLAVAFFGFTETLPASRRRQLAPKILAAGYATVLRDRAFRGNTLVYAVTFACMFSFISSAPAVLMGQLGLSPTVFALVFGLTSCGTLLGSLLSGWLNRRGVSGPALVDRSAIGMLVAALVLVVVVLTGVANLWTIVAPVAAAIFCFGLLGPSSNHDALHGLPQVAGAASGVLRCLQMVLGALASALVAWLAPLDQPLAVMAGLMAGAALAAMAVLVRLRLGERRDQQSNLVRDMS</sequence>
<feature type="transmembrane region" description="Helical" evidence="8">
    <location>
        <begin position="295"/>
        <end position="315"/>
    </location>
</feature>
<dbReference type="AlphaFoldDB" id="A0A212RPS4"/>
<feature type="transmembrane region" description="Helical" evidence="8">
    <location>
        <begin position="359"/>
        <end position="380"/>
    </location>
</feature>
<feature type="transmembrane region" description="Helical" evidence="8">
    <location>
        <begin position="152"/>
        <end position="172"/>
    </location>
</feature>
<feature type="domain" description="Major facilitator superfamily (MFS) profile" evidence="9">
    <location>
        <begin position="22"/>
        <end position="414"/>
    </location>
</feature>
<dbReference type="InterPro" id="IPR011701">
    <property type="entry name" value="MFS"/>
</dbReference>
<dbReference type="InterPro" id="IPR036259">
    <property type="entry name" value="MFS_trans_sf"/>
</dbReference>
<feature type="transmembrane region" description="Helical" evidence="8">
    <location>
        <begin position="321"/>
        <end position="338"/>
    </location>
</feature>
<accession>A0A212RPS4</accession>
<gene>
    <name evidence="10" type="ORF">SAMN07250955_1126</name>
</gene>
<evidence type="ECO:0000259" key="9">
    <source>
        <dbReference type="PROSITE" id="PS50850"/>
    </source>
</evidence>
<evidence type="ECO:0000313" key="10">
    <source>
        <dbReference type="EMBL" id="SNB74552.1"/>
    </source>
</evidence>
<keyword evidence="7 8" id="KW-0472">Membrane</keyword>
<evidence type="ECO:0000256" key="6">
    <source>
        <dbReference type="ARBA" id="ARBA00022989"/>
    </source>
</evidence>
<feature type="transmembrane region" description="Helical" evidence="8">
    <location>
        <begin position="263"/>
        <end position="283"/>
    </location>
</feature>
<dbReference type="NCBIfam" id="TIGR00710">
    <property type="entry name" value="efflux_Bcr_CflA"/>
    <property type="match status" value="1"/>
</dbReference>
<dbReference type="EMBL" id="FYEH01000012">
    <property type="protein sequence ID" value="SNB74552.1"/>
    <property type="molecule type" value="Genomic_DNA"/>
</dbReference>
<dbReference type="PANTHER" id="PTHR23502:SF132">
    <property type="entry name" value="POLYAMINE TRANSPORTER 2-RELATED"/>
    <property type="match status" value="1"/>
</dbReference>
<reference evidence="10 11" key="1">
    <citation type="submission" date="2017-06" db="EMBL/GenBank/DDBJ databases">
        <authorList>
            <person name="Kim H.J."/>
            <person name="Triplett B.A."/>
        </authorList>
    </citation>
    <scope>NUCLEOTIDE SEQUENCE [LARGE SCALE GENOMIC DNA]</scope>
    <source>
        <strain evidence="10 11">B29T1</strain>
    </source>
</reference>
<dbReference type="SUPFAM" id="SSF103473">
    <property type="entry name" value="MFS general substrate transporter"/>
    <property type="match status" value="1"/>
</dbReference>
<keyword evidence="6 8" id="KW-1133">Transmembrane helix</keyword>
<feature type="transmembrane region" description="Helical" evidence="8">
    <location>
        <begin position="233"/>
        <end position="257"/>
    </location>
</feature>
<evidence type="ECO:0000256" key="7">
    <source>
        <dbReference type="ARBA" id="ARBA00023136"/>
    </source>
</evidence>
<dbReference type="OrthoDB" id="9800416at2"/>
<organism evidence="10 11">
    <name type="scientific">Arboricoccus pini</name>
    <dbReference type="NCBI Taxonomy" id="1963835"/>
    <lineage>
        <taxon>Bacteria</taxon>
        <taxon>Pseudomonadati</taxon>
        <taxon>Pseudomonadota</taxon>
        <taxon>Alphaproteobacteria</taxon>
        <taxon>Geminicoccales</taxon>
        <taxon>Geminicoccaceae</taxon>
        <taxon>Arboricoccus</taxon>
    </lineage>
</organism>
<feature type="transmembrane region" description="Helical" evidence="8">
    <location>
        <begin position="119"/>
        <end position="140"/>
    </location>
</feature>
<dbReference type="CDD" id="cd17320">
    <property type="entry name" value="MFS_MdfA_MDR_like"/>
    <property type="match status" value="1"/>
</dbReference>
<dbReference type="PROSITE" id="PS50850">
    <property type="entry name" value="MFS"/>
    <property type="match status" value="1"/>
</dbReference>
<feature type="transmembrane region" description="Helical" evidence="8">
    <location>
        <begin position="386"/>
        <end position="407"/>
    </location>
</feature>
<keyword evidence="4" id="KW-1003">Cell membrane</keyword>
<evidence type="ECO:0000256" key="3">
    <source>
        <dbReference type="ARBA" id="ARBA00022448"/>
    </source>
</evidence>
<proteinExistence type="inferred from homology"/>
<comment type="caution">
    <text evidence="8">Lacks conserved residue(s) required for the propagation of feature annotation.</text>
</comment>
<evidence type="ECO:0000256" key="1">
    <source>
        <dbReference type="ARBA" id="ARBA00004651"/>
    </source>
</evidence>
<dbReference type="InterPro" id="IPR020846">
    <property type="entry name" value="MFS_dom"/>
</dbReference>
<evidence type="ECO:0000256" key="4">
    <source>
        <dbReference type="ARBA" id="ARBA00022475"/>
    </source>
</evidence>
<dbReference type="Gene3D" id="1.20.1720.10">
    <property type="entry name" value="Multidrug resistance protein D"/>
    <property type="match status" value="1"/>
</dbReference>
<protein>
    <recommendedName>
        <fullName evidence="8">Bcr/CflA family efflux transporter</fullName>
    </recommendedName>
</protein>
<evidence type="ECO:0000256" key="2">
    <source>
        <dbReference type="ARBA" id="ARBA00006236"/>
    </source>
</evidence>
<dbReference type="PANTHER" id="PTHR23502">
    <property type="entry name" value="MAJOR FACILITATOR SUPERFAMILY"/>
    <property type="match status" value="1"/>
</dbReference>
<dbReference type="GO" id="GO:1990961">
    <property type="term" value="P:xenobiotic detoxification by transmembrane export across the plasma membrane"/>
    <property type="evidence" value="ECO:0007669"/>
    <property type="project" value="InterPro"/>
</dbReference>
<keyword evidence="11" id="KW-1185">Reference proteome</keyword>
<feature type="transmembrane region" description="Helical" evidence="8">
    <location>
        <begin position="178"/>
        <end position="198"/>
    </location>
</feature>
<feature type="transmembrane region" description="Helical" evidence="8">
    <location>
        <begin position="89"/>
        <end position="113"/>
    </location>
</feature>
<evidence type="ECO:0000256" key="5">
    <source>
        <dbReference type="ARBA" id="ARBA00022692"/>
    </source>
</evidence>
<name>A0A212RPS4_9PROT</name>
<evidence type="ECO:0000313" key="11">
    <source>
        <dbReference type="Proteomes" id="UP000197065"/>
    </source>
</evidence>
<dbReference type="GO" id="GO:0005886">
    <property type="term" value="C:plasma membrane"/>
    <property type="evidence" value="ECO:0007669"/>
    <property type="project" value="UniProtKB-SubCell"/>
</dbReference>
<keyword evidence="3 8" id="KW-0813">Transport</keyword>
<feature type="transmembrane region" description="Helical" evidence="8">
    <location>
        <begin position="62"/>
        <end position="82"/>
    </location>
</feature>
<comment type="subcellular location">
    <subcellularLocation>
        <location evidence="8">Cell inner membrane</location>
        <topology evidence="8">Multi-pass membrane protein</topology>
    </subcellularLocation>
    <subcellularLocation>
        <location evidence="1">Cell membrane</location>
        <topology evidence="1">Multi-pass membrane protein</topology>
    </subcellularLocation>
</comment>
<keyword evidence="5 8" id="KW-0812">Transmembrane</keyword>
<keyword evidence="8" id="KW-0997">Cell inner membrane</keyword>
<dbReference type="GO" id="GO:0042910">
    <property type="term" value="F:xenobiotic transmembrane transporter activity"/>
    <property type="evidence" value="ECO:0007669"/>
    <property type="project" value="InterPro"/>
</dbReference>
<dbReference type="InterPro" id="IPR004812">
    <property type="entry name" value="Efflux_drug-R_Bcr/CmlA"/>
</dbReference>
<evidence type="ECO:0000256" key="8">
    <source>
        <dbReference type="RuleBase" id="RU365088"/>
    </source>
</evidence>
<dbReference type="Proteomes" id="UP000197065">
    <property type="component" value="Unassembled WGS sequence"/>
</dbReference>
<comment type="similarity">
    <text evidence="2 8">Belongs to the major facilitator superfamily. Bcr/CmlA family.</text>
</comment>